<dbReference type="Proteomes" id="UP000308768">
    <property type="component" value="Unassembled WGS sequence"/>
</dbReference>
<gene>
    <name evidence="4" type="ORF">B0A49_09794</name>
</gene>
<name>A0A4U0X585_9PEZI</name>
<protein>
    <submittedName>
        <fullName evidence="4">Uncharacterized protein</fullName>
    </submittedName>
</protein>
<keyword evidence="5" id="KW-1185">Reference proteome</keyword>
<feature type="compositionally biased region" description="Basic and acidic residues" evidence="2">
    <location>
        <begin position="348"/>
        <end position="362"/>
    </location>
</feature>
<evidence type="ECO:0000313" key="4">
    <source>
        <dbReference type="EMBL" id="TKA70348.1"/>
    </source>
</evidence>
<organism evidence="4 5">
    <name type="scientific">Cryomyces minteri</name>
    <dbReference type="NCBI Taxonomy" id="331657"/>
    <lineage>
        <taxon>Eukaryota</taxon>
        <taxon>Fungi</taxon>
        <taxon>Dikarya</taxon>
        <taxon>Ascomycota</taxon>
        <taxon>Pezizomycotina</taxon>
        <taxon>Dothideomycetes</taxon>
        <taxon>Dothideomycetes incertae sedis</taxon>
        <taxon>Cryomyces</taxon>
    </lineage>
</organism>
<reference evidence="4 5" key="1">
    <citation type="submission" date="2017-03" db="EMBL/GenBank/DDBJ databases">
        <title>Genomes of endolithic fungi from Antarctica.</title>
        <authorList>
            <person name="Coleine C."/>
            <person name="Masonjones S."/>
            <person name="Stajich J.E."/>
        </authorList>
    </citation>
    <scope>NUCLEOTIDE SEQUENCE [LARGE SCALE GENOMIC DNA]</scope>
    <source>
        <strain evidence="4 5">CCFEE 5187</strain>
    </source>
</reference>
<keyword evidence="1" id="KW-0175">Coiled coil</keyword>
<keyword evidence="3" id="KW-1133">Transmembrane helix</keyword>
<proteinExistence type="predicted"/>
<feature type="compositionally biased region" description="Basic residues" evidence="2">
    <location>
        <begin position="43"/>
        <end position="60"/>
    </location>
</feature>
<evidence type="ECO:0000313" key="5">
    <source>
        <dbReference type="Proteomes" id="UP000308768"/>
    </source>
</evidence>
<dbReference type="OrthoDB" id="5419542at2759"/>
<feature type="region of interest" description="Disordered" evidence="2">
    <location>
        <begin position="328"/>
        <end position="362"/>
    </location>
</feature>
<evidence type="ECO:0000256" key="2">
    <source>
        <dbReference type="SAM" id="MobiDB-lite"/>
    </source>
</evidence>
<feature type="coiled-coil region" evidence="1">
    <location>
        <begin position="224"/>
        <end position="258"/>
    </location>
</feature>
<accession>A0A4U0X585</accession>
<comment type="caution">
    <text evidence="4">The sequence shown here is derived from an EMBL/GenBank/DDBJ whole genome shotgun (WGS) entry which is preliminary data.</text>
</comment>
<evidence type="ECO:0000256" key="3">
    <source>
        <dbReference type="SAM" id="Phobius"/>
    </source>
</evidence>
<feature type="compositionally biased region" description="Polar residues" evidence="2">
    <location>
        <begin position="1"/>
        <end position="23"/>
    </location>
</feature>
<dbReference type="EMBL" id="NAJN01000653">
    <property type="protein sequence ID" value="TKA70348.1"/>
    <property type="molecule type" value="Genomic_DNA"/>
</dbReference>
<evidence type="ECO:0000256" key="1">
    <source>
        <dbReference type="SAM" id="Coils"/>
    </source>
</evidence>
<keyword evidence="3" id="KW-0812">Transmembrane</keyword>
<dbReference type="AlphaFoldDB" id="A0A4U0X585"/>
<keyword evidence="3" id="KW-0472">Membrane</keyword>
<feature type="transmembrane region" description="Helical" evidence="3">
    <location>
        <begin position="272"/>
        <end position="290"/>
    </location>
</feature>
<sequence>MTDHPPTSSPTKTPVLRRSQTALPSLIPSRDRAPTSPQQQSSKRSHLHLHHHHRHHHNHGRNGTQSAVQPHAPTTFGDVLNPGNRAERRDRNQRKTPESSRRESLAPVDEHAATRAWKSDKKPVKSADVTREQARGEARDSELRTSLHTLSELSHTVTRRLDDTYYAILERVSILQSTISALYDLSVATKNLHATFRSDAQELETEVTEQIDAFGGFEQQGQNVKGLDERLKASREKARALSSRLEDARHRVELWEKREGEWQARTSRRLRVMWAIVGGLVALGVALWVWHRSRVQRRLDMRICSTATERAPNWDESPMLPSLKGTIDRAESAIQSRMAQPPAPPDSARSEAGPRLRRFGEL</sequence>
<dbReference type="STRING" id="331657.A0A4U0X585"/>
<feature type="compositionally biased region" description="Basic and acidic residues" evidence="2">
    <location>
        <begin position="85"/>
        <end position="142"/>
    </location>
</feature>
<feature type="region of interest" description="Disordered" evidence="2">
    <location>
        <begin position="1"/>
        <end position="142"/>
    </location>
</feature>